<gene>
    <name evidence="2" type="ORF">ORJ04_20020</name>
</gene>
<dbReference type="SUPFAM" id="SSF51905">
    <property type="entry name" value="FAD/NAD(P)-binding domain"/>
    <property type="match status" value="1"/>
</dbReference>
<name>A0ABT9I4D0_9GAMM</name>
<dbReference type="PANTHER" id="PTHR43539">
    <property type="entry name" value="FLAVIN-BINDING MONOOXYGENASE-LIKE PROTEIN (AFU_ORTHOLOGUE AFUA_4G09220)"/>
    <property type="match status" value="1"/>
</dbReference>
<comment type="caution">
    <text evidence="2">The sequence shown here is derived from an EMBL/GenBank/DDBJ whole genome shotgun (WGS) entry which is preliminary data.</text>
</comment>
<keyword evidence="3" id="KW-1185">Reference proteome</keyword>
<dbReference type="Gene3D" id="3.50.50.60">
    <property type="entry name" value="FAD/NAD(P)-binding domain"/>
    <property type="match status" value="2"/>
</dbReference>
<dbReference type="PRINTS" id="PR00368">
    <property type="entry name" value="FADPNR"/>
</dbReference>
<dbReference type="PANTHER" id="PTHR43539:SF23">
    <property type="entry name" value="FAD-DEPENDENT OXIDOREDUCTASE DOMAIN-CONTAINING PROTEIN 2"/>
    <property type="match status" value="1"/>
</dbReference>
<sequence>MLDVIVIGAGPAGIQAGYFLKKKGISYEIIERNECAGSFFRTFPRHKKLISINKRYTGSTNREFNLRHDWNSLLSDDGPLFTNFDEALFPSSESLLDYLKAFVDYAGIPISYNSEVNLIEKKGAIFTIELTNGRNLKAKSIIIATGFTKANIPMIKGIEHAEEYSFCSIDKADYINKRVLIIGKGNSAFETADHIADSAAVIHLSSPNSIKMAWSTHYVGNLRAVNNNILDMYQLKSQHAIIDADIESIKKLDKGYQVVFGYKHAEGERETINYDIVLSCAGFKVGIDLFGDSCTPVLSNNGKYPALTNAFESQNIPGMYFAGTLTHSLDYRKATSGFIHGFRYNIKSLADILDKQLHNNDISSHAVEPSAVSLAKNIINRVNVVSSLWQQPGFLAEFYQIQEDSIQHFDALPLDYGVKNYFIKERVVSLTFEYGHNIEGDIFSQARIARDNVGHSSQSQFLHPVLRHFNNGELVQEFHVIEDLEAHWTENEHLEHIATFLKSVVNKNVIMVLTDE</sequence>
<proteinExistence type="predicted"/>
<keyword evidence="1" id="KW-0560">Oxidoreductase</keyword>
<organism evidence="2 3">
    <name type="scientific">Rheinheimera baltica</name>
    <dbReference type="NCBI Taxonomy" id="67576"/>
    <lineage>
        <taxon>Bacteria</taxon>
        <taxon>Pseudomonadati</taxon>
        <taxon>Pseudomonadota</taxon>
        <taxon>Gammaproteobacteria</taxon>
        <taxon>Chromatiales</taxon>
        <taxon>Chromatiaceae</taxon>
        <taxon>Rheinheimera</taxon>
    </lineage>
</organism>
<accession>A0ABT9I4D0</accession>
<dbReference type="Pfam" id="PF13738">
    <property type="entry name" value="Pyr_redox_3"/>
    <property type="match status" value="1"/>
</dbReference>
<dbReference type="InterPro" id="IPR050982">
    <property type="entry name" value="Auxin_biosynth/cation_transpt"/>
</dbReference>
<dbReference type="RefSeq" id="WP_305977388.1">
    <property type="nucleotide sequence ID" value="NZ_JAPJDZ010000117.1"/>
</dbReference>
<evidence type="ECO:0000313" key="3">
    <source>
        <dbReference type="Proteomes" id="UP001231109"/>
    </source>
</evidence>
<protein>
    <submittedName>
        <fullName evidence="2">NAD(P)-binding domain-containing protein</fullName>
    </submittedName>
</protein>
<dbReference type="Proteomes" id="UP001231109">
    <property type="component" value="Unassembled WGS sequence"/>
</dbReference>
<dbReference type="PRINTS" id="PR00411">
    <property type="entry name" value="PNDRDTASEI"/>
</dbReference>
<dbReference type="InterPro" id="IPR036188">
    <property type="entry name" value="FAD/NAD-bd_sf"/>
</dbReference>
<evidence type="ECO:0000256" key="1">
    <source>
        <dbReference type="ARBA" id="ARBA00023002"/>
    </source>
</evidence>
<dbReference type="EMBL" id="JAPJDZ010000117">
    <property type="protein sequence ID" value="MDP5138239.1"/>
    <property type="molecule type" value="Genomic_DNA"/>
</dbReference>
<evidence type="ECO:0000313" key="2">
    <source>
        <dbReference type="EMBL" id="MDP5138239.1"/>
    </source>
</evidence>
<reference evidence="2 3" key="1">
    <citation type="submission" date="2022-11" db="EMBL/GenBank/DDBJ databases">
        <title>Viruses from the air-sea interface of a natural surface slick.</title>
        <authorList>
            <person name="Rahlff J."/>
            <person name="Holmfeldt K."/>
        </authorList>
    </citation>
    <scope>NUCLEOTIDE SEQUENCE [LARGE SCALE GENOMIC DNA]</scope>
    <source>
        <strain evidence="2 3">SMS4</strain>
    </source>
</reference>